<dbReference type="CDD" id="cd08500">
    <property type="entry name" value="PBP2_NikA_DppA_OppA_like_4"/>
    <property type="match status" value="1"/>
</dbReference>
<feature type="domain" description="Solute-binding protein family 5" evidence="4">
    <location>
        <begin position="138"/>
        <end position="553"/>
    </location>
</feature>
<dbReference type="InterPro" id="IPR000914">
    <property type="entry name" value="SBP_5_dom"/>
</dbReference>
<evidence type="ECO:0000313" key="6">
    <source>
        <dbReference type="Proteomes" id="UP000231553"/>
    </source>
</evidence>
<feature type="chain" id="PRO_5014935168" evidence="3">
    <location>
        <begin position="25"/>
        <end position="683"/>
    </location>
</feature>
<keyword evidence="6" id="KW-1185">Reference proteome</keyword>
<evidence type="ECO:0000256" key="2">
    <source>
        <dbReference type="ARBA" id="ARBA00005695"/>
    </source>
</evidence>
<dbReference type="Gene3D" id="3.10.105.10">
    <property type="entry name" value="Dipeptide-binding Protein, Domain 3"/>
    <property type="match status" value="1"/>
</dbReference>
<keyword evidence="3" id="KW-0732">Signal</keyword>
<reference evidence="5 6" key="1">
    <citation type="journal article" date="2018" name="Int. J. Syst. Evol. Microbiol.">
        <title>Pseudooceanicola lipolyticus sp. nov., a marine alphaproteobacterium, reclassification of Oceanicola flagellatus as Pseudooceanicola flagellatus comb. nov. and emended description of the genus Pseudooceanicola.</title>
        <authorList>
            <person name="Huang M.-M."/>
            <person name="Guo L.-L."/>
            <person name="Wu Y.-H."/>
            <person name="Lai Q.-L."/>
            <person name="Shao Z.-Z."/>
            <person name="Wang C.-S."/>
            <person name="Wu M."/>
            <person name="Xu X.-W."/>
        </authorList>
    </citation>
    <scope>NUCLEOTIDE SEQUENCE [LARGE SCALE GENOMIC DNA]</scope>
    <source>
        <strain evidence="5 6">157</strain>
    </source>
</reference>
<feature type="signal peptide" evidence="3">
    <location>
        <begin position="1"/>
        <end position="24"/>
    </location>
</feature>
<comment type="similarity">
    <text evidence="2">Belongs to the bacterial solute-binding protein 5 family.</text>
</comment>
<dbReference type="SUPFAM" id="SSF53850">
    <property type="entry name" value="Periplasmic binding protein-like II"/>
    <property type="match status" value="1"/>
</dbReference>
<evidence type="ECO:0000313" key="5">
    <source>
        <dbReference type="EMBL" id="PJE36088.1"/>
    </source>
</evidence>
<evidence type="ECO:0000259" key="4">
    <source>
        <dbReference type="Pfam" id="PF00496"/>
    </source>
</evidence>
<dbReference type="RefSeq" id="WP_100163087.1">
    <property type="nucleotide sequence ID" value="NZ_PGTB01000057.1"/>
</dbReference>
<proteinExistence type="inferred from homology"/>
<dbReference type="PANTHER" id="PTHR30290:SF62">
    <property type="entry name" value="OLIGOPEPTIDE ABC TRANSPORTER, PERIPLASMIC OLIGOPEPTIDE-BINDING PROTEIN"/>
    <property type="match status" value="1"/>
</dbReference>
<dbReference type="Gene3D" id="3.40.190.10">
    <property type="entry name" value="Periplasmic binding protein-like II"/>
    <property type="match status" value="1"/>
</dbReference>
<dbReference type="AlphaFoldDB" id="A0A2M8J007"/>
<dbReference type="GO" id="GO:0015833">
    <property type="term" value="P:peptide transport"/>
    <property type="evidence" value="ECO:0007669"/>
    <property type="project" value="TreeGrafter"/>
</dbReference>
<accession>A0A2M8J007</accession>
<comment type="subcellular location">
    <subcellularLocation>
        <location evidence="1">Periplasm</location>
    </subcellularLocation>
</comment>
<dbReference type="InterPro" id="IPR039424">
    <property type="entry name" value="SBP_5"/>
</dbReference>
<dbReference type="Proteomes" id="UP000231553">
    <property type="component" value="Unassembled WGS sequence"/>
</dbReference>
<organism evidence="5 6">
    <name type="scientific">Pseudooceanicola lipolyticus</name>
    <dbReference type="NCBI Taxonomy" id="2029104"/>
    <lineage>
        <taxon>Bacteria</taxon>
        <taxon>Pseudomonadati</taxon>
        <taxon>Pseudomonadota</taxon>
        <taxon>Alphaproteobacteria</taxon>
        <taxon>Rhodobacterales</taxon>
        <taxon>Paracoccaceae</taxon>
        <taxon>Pseudooceanicola</taxon>
    </lineage>
</organism>
<dbReference type="Pfam" id="PF00496">
    <property type="entry name" value="SBP_bac_5"/>
    <property type="match status" value="1"/>
</dbReference>
<comment type="caution">
    <text evidence="5">The sequence shown here is derived from an EMBL/GenBank/DDBJ whole genome shotgun (WGS) entry which is preliminary data.</text>
</comment>
<dbReference type="GO" id="GO:1904680">
    <property type="term" value="F:peptide transmembrane transporter activity"/>
    <property type="evidence" value="ECO:0007669"/>
    <property type="project" value="TreeGrafter"/>
</dbReference>
<dbReference type="OrthoDB" id="9803988at2"/>
<evidence type="ECO:0000256" key="3">
    <source>
        <dbReference type="SAM" id="SignalP"/>
    </source>
</evidence>
<name>A0A2M8J007_9RHOB</name>
<dbReference type="EMBL" id="PGTB01000057">
    <property type="protein sequence ID" value="PJE36088.1"/>
    <property type="molecule type" value="Genomic_DNA"/>
</dbReference>
<protein>
    <submittedName>
        <fullName evidence="5">Peptide ABC transporter substrate-binding protein</fullName>
    </submittedName>
</protein>
<gene>
    <name evidence="5" type="ORF">CVM52_13840</name>
</gene>
<dbReference type="PANTHER" id="PTHR30290">
    <property type="entry name" value="PERIPLASMIC BINDING COMPONENT OF ABC TRANSPORTER"/>
    <property type="match status" value="1"/>
</dbReference>
<evidence type="ECO:0000256" key="1">
    <source>
        <dbReference type="ARBA" id="ARBA00004418"/>
    </source>
</evidence>
<sequence length="683" mass="75326">MSQSKKAFFLASAAQLVLAGAAYATCPAVTQADMMGVAPGAFPQQFDLSEYEAAAGCEMQFSENPEIAALNGEIRGNPELPPVAERLPDEPLVIVPYHAAGSYGGTLHALSNATEAGTSDFLSVRHVNLVRYSDDLQTIVPNVAKSWEWNDDFTQLTFTLRRGHKWSDGAPFTSADVKFWYDNLSLDPKVIEKPKDYVLVAGERMTVDTPDEVTVVFNLPSPKPGLLAHFATSFAQAFQPKHFLGQYHPDLNPEADALAAECGFDTGLAVITAYFGNSDWTDTPSPMLNAPDQVGCLAKDTHPTLESHIYVSDTTEGRKLVANPYFFMVDPTGQQLPYISRQDELYANDNEVRILKLVNGEADYKSQSLTLGSAPILLESQEKGDYSIQLKPTIAMPAFSFNVTSEDPAKRDLFGNVEFRKAMSIAINRDELNETSFFGQGEPKQYIGFSPTPSFVDPALTQLYTEYDPETAKAMLDDLGMADTDGDGFRELPSGEKLVLNMQFATQGIGGEVVELVAQYWSDIGVQTTVKEVTPDEYRSAQSSNQLDVGMWEKGQPVAIVLGNNELFVPPFENYFGHRVGMLWAEWVDSEGASGVEPPQWVKDMISDINAFQSAVPGSQEQAEIGSKLATAMAENLPFIGTVQAPNVIYHRNALQNFAEFQTQSYEYYRTFPYLPVQWYLDE</sequence>